<protein>
    <submittedName>
        <fullName evidence="1">Uncharacterized protein</fullName>
    </submittedName>
</protein>
<sequence>MKVPVEERDLLPDSAAKMQLGHLFVTSASPVQSVECDPDISFRTDSSVALGSITYMCQWCGALKDEAPAAKPREYVRGRQGALGGDSVVSVRASFKRRHLNDMSRRSRDPDVINTLNTISGSEESGNFDVKDEPRFDRPVTDRVDVILEKVEKDRHSSCYNIGEKLGIDHNSFETFEKMLDIQKARYLGPIRTH</sequence>
<name>A0A4C1TBS6_EUMVA</name>
<gene>
    <name evidence="1" type="ORF">EVAR_6314_1</name>
</gene>
<evidence type="ECO:0000313" key="2">
    <source>
        <dbReference type="Proteomes" id="UP000299102"/>
    </source>
</evidence>
<comment type="caution">
    <text evidence="1">The sequence shown here is derived from an EMBL/GenBank/DDBJ whole genome shotgun (WGS) entry which is preliminary data.</text>
</comment>
<dbReference type="Proteomes" id="UP000299102">
    <property type="component" value="Unassembled WGS sequence"/>
</dbReference>
<reference evidence="1 2" key="1">
    <citation type="journal article" date="2019" name="Commun. Biol.">
        <title>The bagworm genome reveals a unique fibroin gene that provides high tensile strength.</title>
        <authorList>
            <person name="Kono N."/>
            <person name="Nakamura H."/>
            <person name="Ohtoshi R."/>
            <person name="Tomita M."/>
            <person name="Numata K."/>
            <person name="Arakawa K."/>
        </authorList>
    </citation>
    <scope>NUCLEOTIDE SEQUENCE [LARGE SCALE GENOMIC DNA]</scope>
</reference>
<dbReference type="OrthoDB" id="616263at2759"/>
<dbReference type="AlphaFoldDB" id="A0A4C1TBS6"/>
<proteinExistence type="predicted"/>
<accession>A0A4C1TBS6</accession>
<organism evidence="1 2">
    <name type="scientific">Eumeta variegata</name>
    <name type="common">Bagworm moth</name>
    <name type="synonym">Eumeta japonica</name>
    <dbReference type="NCBI Taxonomy" id="151549"/>
    <lineage>
        <taxon>Eukaryota</taxon>
        <taxon>Metazoa</taxon>
        <taxon>Ecdysozoa</taxon>
        <taxon>Arthropoda</taxon>
        <taxon>Hexapoda</taxon>
        <taxon>Insecta</taxon>
        <taxon>Pterygota</taxon>
        <taxon>Neoptera</taxon>
        <taxon>Endopterygota</taxon>
        <taxon>Lepidoptera</taxon>
        <taxon>Glossata</taxon>
        <taxon>Ditrysia</taxon>
        <taxon>Tineoidea</taxon>
        <taxon>Psychidae</taxon>
        <taxon>Oiketicinae</taxon>
        <taxon>Eumeta</taxon>
    </lineage>
</organism>
<dbReference type="EMBL" id="BGZK01000042">
    <property type="protein sequence ID" value="GBP10761.1"/>
    <property type="molecule type" value="Genomic_DNA"/>
</dbReference>
<evidence type="ECO:0000313" key="1">
    <source>
        <dbReference type="EMBL" id="GBP10761.1"/>
    </source>
</evidence>
<keyword evidence="2" id="KW-1185">Reference proteome</keyword>